<feature type="repeat" description="WD" evidence="5">
    <location>
        <begin position="128"/>
        <end position="169"/>
    </location>
</feature>
<keyword evidence="9" id="KW-1185">Reference proteome</keyword>
<evidence type="ECO:0000256" key="1">
    <source>
        <dbReference type="ARBA" id="ARBA00022574"/>
    </source>
</evidence>
<keyword evidence="2" id="KW-0677">Repeat</keyword>
<evidence type="ECO:0000256" key="5">
    <source>
        <dbReference type="PROSITE-ProRule" id="PRU00221"/>
    </source>
</evidence>
<dbReference type="FunFam" id="2.30.30.1040:FF:000003">
    <property type="entry name" value="Bromodomain and WD repeat domain containing 1"/>
    <property type="match status" value="1"/>
</dbReference>
<dbReference type="PROSITE" id="PS50014">
    <property type="entry name" value="BROMODOMAIN_2"/>
    <property type="match status" value="2"/>
</dbReference>
<dbReference type="FunFam" id="2.130.10.10:FF:000023">
    <property type="entry name" value="Bromodomain and WD repeat domain containing 1"/>
    <property type="match status" value="1"/>
</dbReference>
<dbReference type="FunFam" id="1.20.920.10:FF:000066">
    <property type="entry name" value="Transcription initiation factor TFIID subunit 1"/>
    <property type="match status" value="1"/>
</dbReference>
<evidence type="ECO:0000256" key="2">
    <source>
        <dbReference type="ARBA" id="ARBA00022737"/>
    </source>
</evidence>
<dbReference type="CDD" id="cd05496">
    <property type="entry name" value="Bromo_WDR9_II"/>
    <property type="match status" value="1"/>
</dbReference>
<dbReference type="CDD" id="cd05529">
    <property type="entry name" value="Bromo_WDR9_I_like"/>
    <property type="match status" value="1"/>
</dbReference>
<dbReference type="CDD" id="cd00200">
    <property type="entry name" value="WD40"/>
    <property type="match status" value="1"/>
</dbReference>
<dbReference type="GeneTree" id="ENSGT00950000183107"/>
<dbReference type="SUPFAM" id="SSF47370">
    <property type="entry name" value="Bromodomain"/>
    <property type="match status" value="2"/>
</dbReference>
<feature type="repeat" description="WD" evidence="5">
    <location>
        <begin position="170"/>
        <end position="211"/>
    </location>
</feature>
<dbReference type="GO" id="GO:0006357">
    <property type="term" value="P:regulation of transcription by RNA polymerase II"/>
    <property type="evidence" value="ECO:0007669"/>
    <property type="project" value="TreeGrafter"/>
</dbReference>
<dbReference type="InterPro" id="IPR001487">
    <property type="entry name" value="Bromodomain"/>
</dbReference>
<name>A0A452QN40_URSAM</name>
<keyword evidence="3 4" id="KW-0103">Bromodomain</keyword>
<dbReference type="Pfam" id="PF00439">
    <property type="entry name" value="Bromodomain"/>
    <property type="match status" value="2"/>
</dbReference>
<dbReference type="InterPro" id="IPR052060">
    <property type="entry name" value="Bromo_WD_repeat"/>
</dbReference>
<organism evidence="8 9">
    <name type="scientific">Ursus americanus</name>
    <name type="common">American black bear</name>
    <name type="synonym">Euarctos americanus</name>
    <dbReference type="NCBI Taxonomy" id="9643"/>
    <lineage>
        <taxon>Eukaryota</taxon>
        <taxon>Metazoa</taxon>
        <taxon>Chordata</taxon>
        <taxon>Craniata</taxon>
        <taxon>Vertebrata</taxon>
        <taxon>Euteleostomi</taxon>
        <taxon>Mammalia</taxon>
        <taxon>Eutheria</taxon>
        <taxon>Laurasiatheria</taxon>
        <taxon>Carnivora</taxon>
        <taxon>Caniformia</taxon>
        <taxon>Ursidae</taxon>
        <taxon>Ursus</taxon>
    </lineage>
</organism>
<keyword evidence="1 5" id="KW-0853">WD repeat</keyword>
<dbReference type="InterPro" id="IPR001680">
    <property type="entry name" value="WD40_rpt"/>
</dbReference>
<dbReference type="PANTHER" id="PTHR16266:SF4">
    <property type="entry name" value="PH-INTERACTING PROTEIN"/>
    <property type="match status" value="1"/>
</dbReference>
<dbReference type="FunFam" id="1.20.920.10:FF:000017">
    <property type="entry name" value="Bromodomain and WD repeat domain containing 1"/>
    <property type="match status" value="1"/>
</dbReference>
<gene>
    <name evidence="8" type="primary">PHIP</name>
</gene>
<feature type="domain" description="Bromo" evidence="7">
    <location>
        <begin position="1101"/>
        <end position="1171"/>
    </location>
</feature>
<sequence length="1237" mass="140944">HMSCGPLKNPPYTHEGVKKHLAPDHLLQICHRLGPLLEQEIPQSVPGVQTLLGAGRQSLLRTNKSCKHVVWKGSALAALHCGRPPESPINYGSPPTDTLFSRKLNGKYRLERLVPTAVYQHMKMHKRILGHLSSVYCVTFDRTGRRIFTGSDDCLVKIWATDDGRLLATLRGHAAEISDMAVNYENTMIAAGSCDKMIRVWCLRTCAPLAVLQGHSASITSLQFSPLCSGSKRYLSSTGADGTICFWLWDAGTLKINPRPAKFTERPRPGVQMICSSFSAGGMFLATGSTDHIIRVYFFGSGQPEKISELEFHTDKVDSIQFSNTSNRFVSGSRDGTARIWQFKRREWKSILLDMATRPAGQNLQGIEDKITKMKVTMVAWDRHDNTVITAVNNMTLKVWNSYTGQLIHVLMGHEDEVFVLEPHPFDPRVLFSAGHDGNVIVWDLARGVKIRSYFNMIEGQGHGAVFDCKCSPDGQHFACTDSHGHLLIFGFGSSSKYDKIADQMFFHSDYRPLIRDANNFVLDEQTQQAPHLMPPPFLVDVDGNPHPSRYQRLVPGRENCREEQLIPQMGVTSSGLNQVLSQQANQEISPLDSMIQRLQQEQDLRRSSEAGMSNTSRLSRGKQGLLLVHSPPNVGLRRSGQIEGVRQMHSNAPRSEIATERDLVAWSRRVVVPELSAGVRIYFLNPFLPSSDYSSDYSDWTADAGINLQPPKKIPKHKTKKAESSSDEEEESEKQKLAVGELTENGLTLEEWLPSTWITDTIPRRCPFVPQMGDEVYYFRQGHEAYVEMARKNKIYSINPKKQPWHKMELREQELMKIVGIKYEVGLPTLCCLKLAFLDPDTGKLTGGSFTMKYHDMPDVIDFLVLRQQFDDAKYRRWNIGDRFRSVIDDAWWFGTIESQEPLQPEYPDSLFQCYNVCWDNGDTEKMSPWDMELIPNNAVFPEELGTSVPLTDVECRSLIYKPLDGEWGSNPRDEECERIVAGINQLMTLDIASAFVAPVDLQAYPMYCTVVAYPTDLSTIKQRLENRFYRRVSSLMWEVRYIEHNTRTFNEPGSPIVKSAKFEEEKDDHQPRRRLRNRAQSYDIQAWKKQCQELLNLIFQCEDSEPFRQPVDLLEYPDYRDIIDTPMDFATVRETLEAGNYESPMELCKDVRLIFSNSKAYTPSKRSRIYSMSLRLSAFFEEHISSVLSDYKSALRFHKRNTITKRRKKRNRSSSVSSSAASRYLIYFKKASTDL</sequence>
<dbReference type="InterPro" id="IPR018359">
    <property type="entry name" value="Bromodomain_CS"/>
</dbReference>
<accession>A0A452QN40</accession>
<dbReference type="SMART" id="SM00297">
    <property type="entry name" value="BROMO"/>
    <property type="match status" value="2"/>
</dbReference>
<dbReference type="Gene3D" id="1.20.920.10">
    <property type="entry name" value="Bromodomain-like"/>
    <property type="match status" value="2"/>
</dbReference>
<evidence type="ECO:0000313" key="8">
    <source>
        <dbReference type="Ensembl" id="ENSUAMP00000006838.1"/>
    </source>
</evidence>
<evidence type="ECO:0000259" key="7">
    <source>
        <dbReference type="PROSITE" id="PS50014"/>
    </source>
</evidence>
<feature type="repeat" description="WD" evidence="5">
    <location>
        <begin position="310"/>
        <end position="344"/>
    </location>
</feature>
<dbReference type="GO" id="GO:0007010">
    <property type="term" value="P:cytoskeleton organization"/>
    <property type="evidence" value="ECO:0007669"/>
    <property type="project" value="TreeGrafter"/>
</dbReference>
<dbReference type="PROSITE" id="PS00633">
    <property type="entry name" value="BROMODOMAIN_1"/>
    <property type="match status" value="1"/>
</dbReference>
<dbReference type="PROSITE" id="PS00678">
    <property type="entry name" value="WD_REPEATS_1"/>
    <property type="match status" value="1"/>
</dbReference>
<dbReference type="PRINTS" id="PR00503">
    <property type="entry name" value="BROMODOMAIN"/>
</dbReference>
<dbReference type="PROSITE" id="PS50082">
    <property type="entry name" value="WD_REPEATS_2"/>
    <property type="match status" value="5"/>
</dbReference>
<dbReference type="Proteomes" id="UP000291022">
    <property type="component" value="Unassembled WGS sequence"/>
</dbReference>
<feature type="domain" description="Bromo" evidence="7">
    <location>
        <begin position="989"/>
        <end position="1059"/>
    </location>
</feature>
<dbReference type="AlphaFoldDB" id="A0A452QN40"/>
<dbReference type="FunFam" id="2.130.10.10:FF:000141">
    <property type="entry name" value="Pleckstrin homology domain interacting protein"/>
    <property type="match status" value="1"/>
</dbReference>
<proteinExistence type="predicted"/>
<dbReference type="PROSITE" id="PS50294">
    <property type="entry name" value="WD_REPEATS_REGION"/>
    <property type="match status" value="5"/>
</dbReference>
<feature type="region of interest" description="Disordered" evidence="6">
    <location>
        <begin position="601"/>
        <end position="623"/>
    </location>
</feature>
<dbReference type="PANTHER" id="PTHR16266">
    <property type="entry name" value="WD REPEAT DOMAIN 9"/>
    <property type="match status" value="1"/>
</dbReference>
<evidence type="ECO:0000256" key="6">
    <source>
        <dbReference type="SAM" id="MobiDB-lite"/>
    </source>
</evidence>
<dbReference type="GO" id="GO:0005634">
    <property type="term" value="C:nucleus"/>
    <property type="evidence" value="ECO:0007669"/>
    <property type="project" value="TreeGrafter"/>
</dbReference>
<dbReference type="Ensembl" id="ENSUAMT00000007737.1">
    <property type="protein sequence ID" value="ENSUAMP00000006838.1"/>
    <property type="gene ID" value="ENSUAMG00000001670.1"/>
</dbReference>
<reference evidence="8" key="3">
    <citation type="submission" date="2025-09" db="UniProtKB">
        <authorList>
            <consortium name="Ensembl"/>
        </authorList>
    </citation>
    <scope>IDENTIFICATION</scope>
</reference>
<dbReference type="InterPro" id="IPR019775">
    <property type="entry name" value="WD40_repeat_CS"/>
</dbReference>
<evidence type="ECO:0000256" key="3">
    <source>
        <dbReference type="ARBA" id="ARBA00023117"/>
    </source>
</evidence>
<dbReference type="Pfam" id="PF25313">
    <property type="entry name" value="BRWD_AD"/>
    <property type="match status" value="1"/>
</dbReference>
<dbReference type="InterPro" id="IPR015943">
    <property type="entry name" value="WD40/YVTN_repeat-like_dom_sf"/>
</dbReference>
<evidence type="ECO:0000256" key="4">
    <source>
        <dbReference type="PROSITE-ProRule" id="PRU00035"/>
    </source>
</evidence>
<dbReference type="GO" id="GO:0008360">
    <property type="term" value="P:regulation of cell shape"/>
    <property type="evidence" value="ECO:0007669"/>
    <property type="project" value="TreeGrafter"/>
</dbReference>
<dbReference type="InterPro" id="IPR036322">
    <property type="entry name" value="WD40_repeat_dom_sf"/>
</dbReference>
<protein>
    <submittedName>
        <fullName evidence="8">Pleckstrin homology domain interacting protein</fullName>
    </submittedName>
</protein>
<reference evidence="8" key="2">
    <citation type="submission" date="2025-08" db="UniProtKB">
        <authorList>
            <consortium name="Ensembl"/>
        </authorList>
    </citation>
    <scope>IDENTIFICATION</scope>
</reference>
<dbReference type="InterPro" id="IPR057451">
    <property type="entry name" value="BRWD/PHIP_AD"/>
</dbReference>
<evidence type="ECO:0000313" key="9">
    <source>
        <dbReference type="Proteomes" id="UP000291022"/>
    </source>
</evidence>
<dbReference type="SMART" id="SM00320">
    <property type="entry name" value="WD40"/>
    <property type="match status" value="8"/>
</dbReference>
<feature type="repeat" description="WD" evidence="5">
    <location>
        <begin position="411"/>
        <end position="453"/>
    </location>
</feature>
<dbReference type="Pfam" id="PF00400">
    <property type="entry name" value="WD40"/>
    <property type="match status" value="5"/>
</dbReference>
<dbReference type="SUPFAM" id="SSF50978">
    <property type="entry name" value="WD40 repeat-like"/>
    <property type="match status" value="1"/>
</dbReference>
<reference evidence="9" key="1">
    <citation type="submission" date="2016-06" db="EMBL/GenBank/DDBJ databases">
        <title>De novo assembly and RNA-Seq shows season-dependent expression and editing in black bear kidneys.</title>
        <authorList>
            <person name="Korstanje R."/>
            <person name="Srivastava A."/>
            <person name="Sarsani V.K."/>
            <person name="Sheehan S.M."/>
            <person name="Seger R.L."/>
            <person name="Barter M.E."/>
            <person name="Lindqvist C."/>
            <person name="Brody L.C."/>
            <person name="Mullikin J.C."/>
        </authorList>
    </citation>
    <scope>NUCLEOTIDE SEQUENCE [LARGE SCALE GENOMIC DNA]</scope>
</reference>
<feature type="repeat" description="WD" evidence="5">
    <location>
        <begin position="212"/>
        <end position="247"/>
    </location>
</feature>
<dbReference type="Gene3D" id="2.130.10.10">
    <property type="entry name" value="YVTN repeat-like/Quinoprotein amine dehydrogenase"/>
    <property type="match status" value="2"/>
</dbReference>
<dbReference type="InterPro" id="IPR036427">
    <property type="entry name" value="Bromodomain-like_sf"/>
</dbReference>
<feature type="region of interest" description="Disordered" evidence="6">
    <location>
        <begin position="707"/>
        <end position="739"/>
    </location>
</feature>